<dbReference type="EMBL" id="WCTJ01000018">
    <property type="protein sequence ID" value="KAB4252626.1"/>
    <property type="molecule type" value="Genomic_DNA"/>
</dbReference>
<feature type="transmembrane region" description="Helical" evidence="1">
    <location>
        <begin position="280"/>
        <end position="298"/>
    </location>
</feature>
<dbReference type="Proteomes" id="UP000487989">
    <property type="component" value="Unassembled WGS sequence"/>
</dbReference>
<keyword evidence="1" id="KW-0812">Transmembrane</keyword>
<feature type="transmembrane region" description="Helical" evidence="1">
    <location>
        <begin position="152"/>
        <end position="176"/>
    </location>
</feature>
<proteinExistence type="predicted"/>
<accession>A0A6I0LDE5</accession>
<protein>
    <submittedName>
        <fullName evidence="2">Uncharacterized protein</fullName>
    </submittedName>
</protein>
<feature type="transmembrane region" description="Helical" evidence="1">
    <location>
        <begin position="258"/>
        <end position="273"/>
    </location>
</feature>
<name>A0A6I0LDE5_BACUN</name>
<dbReference type="AlphaFoldDB" id="A0A6I0LDE5"/>
<gene>
    <name evidence="2" type="ORF">GAP48_12135</name>
</gene>
<evidence type="ECO:0000313" key="2">
    <source>
        <dbReference type="EMBL" id="KAB4252626.1"/>
    </source>
</evidence>
<keyword evidence="1" id="KW-1133">Transmembrane helix</keyword>
<comment type="caution">
    <text evidence="2">The sequence shown here is derived from an EMBL/GenBank/DDBJ whole genome shotgun (WGS) entry which is preliminary data.</text>
</comment>
<reference evidence="2 3" key="1">
    <citation type="journal article" date="2019" name="Nat. Med.">
        <title>A library of human gut bacterial isolates paired with longitudinal multiomics data enables mechanistic microbiome research.</title>
        <authorList>
            <person name="Poyet M."/>
            <person name="Groussin M."/>
            <person name="Gibbons S.M."/>
            <person name="Avila-Pacheco J."/>
            <person name="Jiang X."/>
            <person name="Kearney S.M."/>
            <person name="Perrotta A.R."/>
            <person name="Berdy B."/>
            <person name="Zhao S."/>
            <person name="Lieberman T.D."/>
            <person name="Swanson P.K."/>
            <person name="Smith M."/>
            <person name="Roesemann S."/>
            <person name="Alexander J.E."/>
            <person name="Rich S.A."/>
            <person name="Livny J."/>
            <person name="Vlamakis H."/>
            <person name="Clish C."/>
            <person name="Bullock K."/>
            <person name="Deik A."/>
            <person name="Scott J."/>
            <person name="Pierce K.A."/>
            <person name="Xavier R.J."/>
            <person name="Alm E.J."/>
        </authorList>
    </citation>
    <scope>NUCLEOTIDE SEQUENCE [LARGE SCALE GENOMIC DNA]</scope>
    <source>
        <strain evidence="2 3">BIOML-A3</strain>
    </source>
</reference>
<keyword evidence="1" id="KW-0472">Membrane</keyword>
<evidence type="ECO:0000313" key="3">
    <source>
        <dbReference type="Proteomes" id="UP000487989"/>
    </source>
</evidence>
<feature type="transmembrane region" description="Helical" evidence="1">
    <location>
        <begin position="211"/>
        <end position="228"/>
    </location>
</feature>
<feature type="transmembrane region" description="Helical" evidence="1">
    <location>
        <begin position="107"/>
        <end position="132"/>
    </location>
</feature>
<feature type="transmembrane region" description="Helical" evidence="1">
    <location>
        <begin position="183"/>
        <end position="205"/>
    </location>
</feature>
<feature type="transmembrane region" description="Helical" evidence="1">
    <location>
        <begin position="29"/>
        <end position="48"/>
    </location>
</feature>
<evidence type="ECO:0000256" key="1">
    <source>
        <dbReference type="SAM" id="Phobius"/>
    </source>
</evidence>
<organism evidence="2 3">
    <name type="scientific">Bacteroides uniformis</name>
    <dbReference type="NCBI Taxonomy" id="820"/>
    <lineage>
        <taxon>Bacteria</taxon>
        <taxon>Pseudomonadati</taxon>
        <taxon>Bacteroidota</taxon>
        <taxon>Bacteroidia</taxon>
        <taxon>Bacteroidales</taxon>
        <taxon>Bacteroidaceae</taxon>
        <taxon>Bacteroides</taxon>
    </lineage>
</organism>
<dbReference type="RefSeq" id="WP_151881708.1">
    <property type="nucleotide sequence ID" value="NZ_WCTH01000041.1"/>
</dbReference>
<feature type="transmembrane region" description="Helical" evidence="1">
    <location>
        <begin position="60"/>
        <end position="78"/>
    </location>
</feature>
<sequence length="486" mass="55503">MQIPEGDPMESLSLWIGRVWRIVTGGDVFTFRLLGWVMGLTSISIPYFTLLSRQQAKDNLWALGLGLIFMSSMTQGMYTPDSPTILLLVSIATFVLKKGYEGYRNIVILAGLSALCTVCRFPNILCILFFALYMLVDGYIKKQMLKNVKLSAVYVVISMVLWYIIAAACIGSIDVVGAIRESIAYGAGTNGGSHGLMGLIMMYWWSIIDTFWGLSSFLGAFLVCRYFLGERKHSWIWGAVAFIPVYLSLHHFGFGINSFSFIVMLLIFAYLCRKQCKHDWQILSFMALLGIIACAGSNTGFMKIFPYYAAIAPMVFIAYKEDFKADKQVLVILAYLTVNHFMGFTSKNITQWHHDESKNYKASLTDYKYVSDFDHHTGFFVEEENDNLHQMMADFKEYGERHKTLFYGRPECHKMYALTASRLFYPVPFYMEPDVEKDVDRVISHINEKDAIVLFDYTCSPMIKQKLTGKCTILKETDTVVIYKRK</sequence>